<evidence type="ECO:0000313" key="7">
    <source>
        <dbReference type="WBParaSite" id="PTRK_0001466700.1"/>
    </source>
</evidence>
<dbReference type="Proteomes" id="UP000038045">
    <property type="component" value="Unplaced"/>
</dbReference>
<keyword evidence="2" id="KW-0732">Signal</keyword>
<keyword evidence="1" id="KW-0472">Membrane</keyword>
<feature type="domain" description="DUF7583" evidence="3">
    <location>
        <begin position="334"/>
        <end position="427"/>
    </location>
</feature>
<dbReference type="Pfam" id="PF24490">
    <property type="entry name" value="DUF7585"/>
    <property type="match status" value="1"/>
</dbReference>
<dbReference type="Pfam" id="PF24488">
    <property type="entry name" value="DUF7584"/>
    <property type="match status" value="1"/>
</dbReference>
<keyword evidence="1" id="KW-0812">Transmembrane</keyword>
<organism evidence="6 7">
    <name type="scientific">Parastrongyloides trichosuri</name>
    <name type="common">Possum-specific nematode worm</name>
    <dbReference type="NCBI Taxonomy" id="131310"/>
    <lineage>
        <taxon>Eukaryota</taxon>
        <taxon>Metazoa</taxon>
        <taxon>Ecdysozoa</taxon>
        <taxon>Nematoda</taxon>
        <taxon>Chromadorea</taxon>
        <taxon>Rhabditida</taxon>
        <taxon>Tylenchina</taxon>
        <taxon>Panagrolaimomorpha</taxon>
        <taxon>Strongyloidoidea</taxon>
        <taxon>Strongyloididae</taxon>
        <taxon>Parastrongyloides</taxon>
    </lineage>
</organism>
<dbReference type="InterPro" id="IPR056005">
    <property type="entry name" value="DUF7583"/>
</dbReference>
<evidence type="ECO:0000313" key="6">
    <source>
        <dbReference type="Proteomes" id="UP000038045"/>
    </source>
</evidence>
<dbReference type="WBParaSite" id="PTRK_0001466700.1">
    <property type="protein sequence ID" value="PTRK_0001466700.1"/>
    <property type="gene ID" value="PTRK_0001466700"/>
</dbReference>
<dbReference type="InterPro" id="IPR056007">
    <property type="entry name" value="DUF7585"/>
</dbReference>
<feature type="signal peptide" evidence="2">
    <location>
        <begin position="1"/>
        <end position="24"/>
    </location>
</feature>
<evidence type="ECO:0000259" key="5">
    <source>
        <dbReference type="Pfam" id="PF24490"/>
    </source>
</evidence>
<keyword evidence="6" id="KW-1185">Reference proteome</keyword>
<reference evidence="7" key="1">
    <citation type="submission" date="2017-02" db="UniProtKB">
        <authorList>
            <consortium name="WormBaseParasite"/>
        </authorList>
    </citation>
    <scope>IDENTIFICATION</scope>
</reference>
<protein>
    <submittedName>
        <fullName evidence="7">SH3b domain-containing protein</fullName>
    </submittedName>
</protein>
<accession>A0A0N5A047</accession>
<dbReference type="Pfam" id="PF24486">
    <property type="entry name" value="DUF7583"/>
    <property type="match status" value="1"/>
</dbReference>
<evidence type="ECO:0000259" key="3">
    <source>
        <dbReference type="Pfam" id="PF24486"/>
    </source>
</evidence>
<name>A0A0N5A047_PARTI</name>
<sequence>MTISSINLTARMLLILWMVATVGCSLFPSAPSGVTNKNISYELRHNSPSDVIMVKCPGSNFKYGTLPGNFVYNINLIDKAGFKEFDDKKYAWMAWKKEDISASNLNVQCGYYDYKVAGTVNFNKLFWNIKIISTSTTKFLKSVDLLPTSDIVGNPMRGIDRCGKPNNELKIILKDKNGKLSNVEKIQFDVLQSKKIFYFFDESKIVENTELLSPCGIADVYLASPTISIVGYKLVKIAKNNRIKITYPVEMGEKKYFFKLVIEGSQDLTNFYQGEKVLIQRMLYRNGKVELKQEKGIEASESFLVTGYEILEISYKSLTKDRKYEDVREIIFFGPVNKNLELKMEIIKITAADVPYQLSCSYTKFDYAYLYQIKTDKEVIDVERLTTDGAVVGDFSRSGDLVKYKPVDVNTMNWVCIYKTPNGKVIVPYILVRGDRYYVKDNGNGDIVVTQINETVSNSKPSFFYGLVMIVVLIVLLIFLLILFLVYRRKIKHFPVVVKKGWKNPIT</sequence>
<evidence type="ECO:0000256" key="1">
    <source>
        <dbReference type="SAM" id="Phobius"/>
    </source>
</evidence>
<keyword evidence="1" id="KW-1133">Transmembrane helix</keyword>
<feature type="domain" description="DUF7584" evidence="4">
    <location>
        <begin position="224"/>
        <end position="333"/>
    </location>
</feature>
<feature type="domain" description="DUF7585" evidence="5">
    <location>
        <begin position="25"/>
        <end position="218"/>
    </location>
</feature>
<evidence type="ECO:0000256" key="2">
    <source>
        <dbReference type="SAM" id="SignalP"/>
    </source>
</evidence>
<dbReference type="AlphaFoldDB" id="A0A0N5A047"/>
<proteinExistence type="predicted"/>
<dbReference type="InterPro" id="IPR056006">
    <property type="entry name" value="DUF7584"/>
</dbReference>
<feature type="transmembrane region" description="Helical" evidence="1">
    <location>
        <begin position="463"/>
        <end position="487"/>
    </location>
</feature>
<dbReference type="STRING" id="131310.A0A0N5A047"/>
<feature type="chain" id="PRO_5005892453" evidence="2">
    <location>
        <begin position="25"/>
        <end position="507"/>
    </location>
</feature>
<evidence type="ECO:0000259" key="4">
    <source>
        <dbReference type="Pfam" id="PF24488"/>
    </source>
</evidence>